<dbReference type="Gene3D" id="1.10.3480.10">
    <property type="entry name" value="TorD-like"/>
    <property type="match status" value="1"/>
</dbReference>
<sequence>MSADTSGKDRDAAVRALGFASMDDHDELARAELYGLLSRLWFSPPDAELLTQFKVAVTEAPEPGGHLEAPWQALVAAMRATTPEAAAAEYDALFGGVGKPEVFLYGSYHLAGFLNEKPLAALRADLAQLGLGRDEQRGETEDHIAFVFEVMRWLIAGDDVAVCNLEQQRRFFRAHVQTWVEAMCDAVAQHPRAQLTRELAALTRAFVEVETQGFDMLET</sequence>
<organism evidence="2 3">
    <name type="scientific">Pseudaquabacterium inlustre</name>
    <dbReference type="NCBI Taxonomy" id="2984192"/>
    <lineage>
        <taxon>Bacteria</taxon>
        <taxon>Pseudomonadati</taxon>
        <taxon>Pseudomonadota</taxon>
        <taxon>Betaproteobacteria</taxon>
        <taxon>Burkholderiales</taxon>
        <taxon>Sphaerotilaceae</taxon>
        <taxon>Pseudaquabacterium</taxon>
    </lineage>
</organism>
<protein>
    <submittedName>
        <fullName evidence="2">Molecular chaperone TorD family protein</fullName>
    </submittedName>
</protein>
<dbReference type="PANTHER" id="PTHR34227">
    <property type="entry name" value="CHAPERONE PROTEIN YCDY"/>
    <property type="match status" value="1"/>
</dbReference>
<dbReference type="InterPro" id="IPR020945">
    <property type="entry name" value="DMSO/NO3_reduct_chaperone"/>
</dbReference>
<dbReference type="EMBL" id="JBBUTH010000010">
    <property type="protein sequence ID" value="MEK8052652.1"/>
    <property type="molecule type" value="Genomic_DNA"/>
</dbReference>
<dbReference type="Pfam" id="PF02613">
    <property type="entry name" value="Nitrate_red_del"/>
    <property type="match status" value="1"/>
</dbReference>
<evidence type="ECO:0000313" key="3">
    <source>
        <dbReference type="Proteomes" id="UP001365405"/>
    </source>
</evidence>
<proteinExistence type="predicted"/>
<dbReference type="Proteomes" id="UP001365405">
    <property type="component" value="Unassembled WGS sequence"/>
</dbReference>
<evidence type="ECO:0000256" key="1">
    <source>
        <dbReference type="ARBA" id="ARBA00023186"/>
    </source>
</evidence>
<comment type="caution">
    <text evidence="2">The sequence shown here is derived from an EMBL/GenBank/DDBJ whole genome shotgun (WGS) entry which is preliminary data.</text>
</comment>
<reference evidence="2 3" key="1">
    <citation type="submission" date="2024-04" db="EMBL/GenBank/DDBJ databases">
        <title>Novel species of the genus Ideonella isolated from streams.</title>
        <authorList>
            <person name="Lu H."/>
        </authorList>
    </citation>
    <scope>NUCLEOTIDE SEQUENCE [LARGE SCALE GENOMIC DNA]</scope>
    <source>
        <strain evidence="2 3">DXS22W</strain>
    </source>
</reference>
<gene>
    <name evidence="2" type="ORF">AACH10_20550</name>
</gene>
<accession>A0ABU9CQ27</accession>
<dbReference type="SUPFAM" id="SSF89155">
    <property type="entry name" value="TorD-like"/>
    <property type="match status" value="1"/>
</dbReference>
<name>A0ABU9CQ27_9BURK</name>
<keyword evidence="1" id="KW-0143">Chaperone</keyword>
<dbReference type="InterPro" id="IPR036411">
    <property type="entry name" value="TorD-like_sf"/>
</dbReference>
<evidence type="ECO:0000313" key="2">
    <source>
        <dbReference type="EMBL" id="MEK8052652.1"/>
    </source>
</evidence>
<keyword evidence="3" id="KW-1185">Reference proteome</keyword>
<dbReference type="PANTHER" id="PTHR34227:SF1">
    <property type="entry name" value="DIMETHYL SULFOXIDE REDUCTASE CHAPERONE-RELATED"/>
    <property type="match status" value="1"/>
</dbReference>
<dbReference type="InterPro" id="IPR050289">
    <property type="entry name" value="TorD/DmsD_chaperones"/>
</dbReference>